<dbReference type="EMBL" id="MW815543">
    <property type="protein sequence ID" value="QVU21291.1"/>
    <property type="molecule type" value="mRNA"/>
</dbReference>
<dbReference type="CDD" id="cd01433">
    <property type="entry name" value="Ribosomal_L16_L10e"/>
    <property type="match status" value="1"/>
</dbReference>
<protein>
    <submittedName>
        <fullName evidence="5">60S ribosomal protein L10</fullName>
    </submittedName>
</protein>
<dbReference type="GO" id="GO:0006412">
    <property type="term" value="P:translation"/>
    <property type="evidence" value="ECO:0007669"/>
    <property type="project" value="InterPro"/>
</dbReference>
<dbReference type="Pfam" id="PF00252">
    <property type="entry name" value="Ribosomal_L16"/>
    <property type="match status" value="1"/>
</dbReference>
<dbReference type="PANTHER" id="PTHR11726">
    <property type="entry name" value="60S RIBOSOMAL PROTEIN L10"/>
    <property type="match status" value="1"/>
</dbReference>
<dbReference type="EMBL" id="MW815544">
    <property type="protein sequence ID" value="QVU21292.1"/>
    <property type="molecule type" value="mRNA"/>
</dbReference>
<keyword evidence="3" id="KW-0687">Ribonucleoprotein</keyword>
<dbReference type="GO" id="GO:1990904">
    <property type="term" value="C:ribonucleoprotein complex"/>
    <property type="evidence" value="ECO:0007669"/>
    <property type="project" value="UniProtKB-KW"/>
</dbReference>
<dbReference type="PROSITE" id="PS01257">
    <property type="entry name" value="RIBOSOMAL_L10E"/>
    <property type="match status" value="1"/>
</dbReference>
<proteinExistence type="evidence at transcript level"/>
<dbReference type="NCBIfam" id="TIGR00279">
    <property type="entry name" value="uL16_euk_arch"/>
    <property type="match status" value="1"/>
</dbReference>
<evidence type="ECO:0000313" key="4">
    <source>
        <dbReference type="EMBL" id="QVU21291.1"/>
    </source>
</evidence>
<sequence>MARRPARCYRYCKNKPYPRSRYVRAVPDAKIRIFDLGRKKAHVNDFPLCIHLVSNEIEQISSEALEAARICCNKYLVKHIGKESFHVRVRAHPFHVIRINKMLSCAGADRLQTGMRGAFGKPIGKVARVKIGQPLISVRSRDHHQAHIVEALRRTKMKFPGRQLIIISRKWGFTRFDREEYLRLRDEGKLIPDGSHVKVFNDHGPFENWIKHMS</sequence>
<reference evidence="5" key="1">
    <citation type="journal article" date="2021" name="Eur. J. Protist.">
        <title>Extended divergence estimates and species descriptions of new craspedid choanoflagellates from the Atacama Desert, Northern Chile.</title>
        <authorList>
            <person name="Schiwitza S."/>
            <person name="Gutsche L."/>
            <person name="Freches E."/>
            <person name="Arndt H."/>
            <person name="Nitsche F."/>
        </authorList>
    </citation>
    <scope>NUCLEOTIDE SEQUENCE</scope>
    <source>
        <strain evidence="4">HFCC957</strain>
        <strain evidence="5">HFCC983</strain>
    </source>
</reference>
<evidence type="ECO:0000313" key="5">
    <source>
        <dbReference type="EMBL" id="QVU21292.1"/>
    </source>
</evidence>
<name>A0A8E6YL06_9EUKA</name>
<comment type="similarity">
    <text evidence="1">Belongs to the universal ribosomal protein uL16 family.</text>
</comment>
<dbReference type="NCBIfam" id="NF003239">
    <property type="entry name" value="PRK04199.1-4"/>
    <property type="match status" value="1"/>
</dbReference>
<dbReference type="InterPro" id="IPR018255">
    <property type="entry name" value="Ribosomal_uL16_CS_euk_arc"/>
</dbReference>
<dbReference type="GO" id="GO:0005840">
    <property type="term" value="C:ribosome"/>
    <property type="evidence" value="ECO:0007669"/>
    <property type="project" value="UniProtKB-KW"/>
</dbReference>
<organism evidence="5">
    <name type="scientific">Salpingoeca llamariensis</name>
    <dbReference type="NCBI Taxonomy" id="2822280"/>
    <lineage>
        <taxon>Eukaryota</taxon>
        <taxon>Choanoflagellata</taxon>
        <taxon>Craspedida</taxon>
        <taxon>Salpingoecidae</taxon>
        <taxon>Salpingoeca</taxon>
    </lineage>
</organism>
<dbReference type="InterPro" id="IPR047873">
    <property type="entry name" value="Ribosomal_uL16"/>
</dbReference>
<dbReference type="GO" id="GO:0003735">
    <property type="term" value="F:structural constituent of ribosome"/>
    <property type="evidence" value="ECO:0007669"/>
    <property type="project" value="InterPro"/>
</dbReference>
<dbReference type="InterPro" id="IPR016180">
    <property type="entry name" value="Ribosomal_uL16_dom"/>
</dbReference>
<keyword evidence="2 5" id="KW-0689">Ribosomal protein</keyword>
<evidence type="ECO:0000256" key="3">
    <source>
        <dbReference type="ARBA" id="ARBA00023274"/>
    </source>
</evidence>
<dbReference type="FunFam" id="3.90.1170.10:FF:000002">
    <property type="entry name" value="60S ribosomal protein L10"/>
    <property type="match status" value="1"/>
</dbReference>
<accession>A0A8E6YL06</accession>
<dbReference type="InterPro" id="IPR001197">
    <property type="entry name" value="Ribosomal_uL16_euk_arch"/>
</dbReference>
<dbReference type="AlphaFoldDB" id="A0A8E6YL06"/>
<evidence type="ECO:0000256" key="1">
    <source>
        <dbReference type="ARBA" id="ARBA00008931"/>
    </source>
</evidence>
<evidence type="ECO:0000256" key="2">
    <source>
        <dbReference type="ARBA" id="ARBA00022980"/>
    </source>
</evidence>
<dbReference type="PIRSF" id="PIRSF005590">
    <property type="entry name" value="Ribosomal_L10"/>
    <property type="match status" value="1"/>
</dbReference>